<dbReference type="EMBL" id="CAJNOU010000548">
    <property type="protein sequence ID" value="CAF1029007.1"/>
    <property type="molecule type" value="Genomic_DNA"/>
</dbReference>
<dbReference type="Proteomes" id="UP000663874">
    <property type="component" value="Unassembled WGS sequence"/>
</dbReference>
<gene>
    <name evidence="2" type="ORF">FNK824_LOCUS28622</name>
    <name evidence="1" type="ORF">SEV965_LOCUS12208</name>
</gene>
<dbReference type="Proteomes" id="UP000663889">
    <property type="component" value="Unassembled WGS sequence"/>
</dbReference>
<evidence type="ECO:0000313" key="3">
    <source>
        <dbReference type="Proteomes" id="UP000663874"/>
    </source>
</evidence>
<comment type="caution">
    <text evidence="2">The sequence shown here is derived from an EMBL/GenBank/DDBJ whole genome shotgun (WGS) entry which is preliminary data.</text>
</comment>
<reference evidence="2" key="1">
    <citation type="submission" date="2021-02" db="EMBL/GenBank/DDBJ databases">
        <authorList>
            <person name="Nowell W R."/>
        </authorList>
    </citation>
    <scope>NUCLEOTIDE SEQUENCE</scope>
</reference>
<name>A0A819RLE9_9BILA</name>
<sequence length="152" mass="17704">MDKLTIVETLFTACDENDYNVRLTTEESLNKFVKNLKEVVLTRIQVELHRIIKHNPNVEPKILKDQLFEHHNQNVSTRLIICYLVNRMNDKLDSTSMINNEKRTSATKLVNQLYFFPIRYILNMDGTIKSHDETRISAKCAIPTCLSHLSTI</sequence>
<proteinExistence type="predicted"/>
<dbReference type="InterPro" id="IPR048411">
    <property type="entry name" value="Htt_N_HEAT_rpt-1"/>
</dbReference>
<protein>
    <submittedName>
        <fullName evidence="2">Uncharacterized protein</fullName>
    </submittedName>
</protein>
<accession>A0A819RLE9</accession>
<evidence type="ECO:0000313" key="2">
    <source>
        <dbReference type="EMBL" id="CAF4049454.1"/>
    </source>
</evidence>
<evidence type="ECO:0000313" key="1">
    <source>
        <dbReference type="EMBL" id="CAF1029007.1"/>
    </source>
</evidence>
<dbReference type="Pfam" id="PF20926">
    <property type="entry name" value="Htt_N-HEAT_1"/>
    <property type="match status" value="1"/>
</dbReference>
<dbReference type="AlphaFoldDB" id="A0A819RLE9"/>
<organism evidence="2 3">
    <name type="scientific">Rotaria sordida</name>
    <dbReference type="NCBI Taxonomy" id="392033"/>
    <lineage>
        <taxon>Eukaryota</taxon>
        <taxon>Metazoa</taxon>
        <taxon>Spiralia</taxon>
        <taxon>Gnathifera</taxon>
        <taxon>Rotifera</taxon>
        <taxon>Eurotatoria</taxon>
        <taxon>Bdelloidea</taxon>
        <taxon>Philodinida</taxon>
        <taxon>Philodinidae</taxon>
        <taxon>Rotaria</taxon>
    </lineage>
</organism>
<dbReference type="EMBL" id="CAJOBE010007924">
    <property type="protein sequence ID" value="CAF4049454.1"/>
    <property type="molecule type" value="Genomic_DNA"/>
</dbReference>